<dbReference type="EMBL" id="HG718824">
    <property type="protein sequence ID" value="CDJ56191.1"/>
    <property type="molecule type" value="Genomic_DNA"/>
</dbReference>
<keyword evidence="9" id="KW-1185">Reference proteome</keyword>
<evidence type="ECO:0000256" key="1">
    <source>
        <dbReference type="ARBA" id="ARBA00022741"/>
    </source>
</evidence>
<sequence>MKGEKEKKVKKRRNVAEKATKVKKIASAQSVPPHTEEEEDLPTSSIDATHNESEEVHTDDDGAPMDVTTKEEEASTAAETDGSESQAAPGPSGGFFSDVLFESLDICEPVKNALKEMKMERLTEIQAKAIPRLLEGKDVLGAAKT</sequence>
<dbReference type="RefSeq" id="XP_013332841.1">
    <property type="nucleotide sequence ID" value="XM_013477387.1"/>
</dbReference>
<keyword evidence="3" id="KW-0347">Helicase</keyword>
<evidence type="ECO:0000259" key="7">
    <source>
        <dbReference type="PROSITE" id="PS51195"/>
    </source>
</evidence>
<dbReference type="Proteomes" id="UP000030763">
    <property type="component" value="Unassembled WGS sequence"/>
</dbReference>
<dbReference type="VEuPathDB" id="ToxoDB:EMWEY_00050180"/>
<evidence type="ECO:0000313" key="8">
    <source>
        <dbReference type="EMBL" id="CDJ56191.1"/>
    </source>
</evidence>
<name>U6LWT5_EIMMA</name>
<feature type="region of interest" description="Disordered" evidence="6">
    <location>
        <begin position="1"/>
        <end position="95"/>
    </location>
</feature>
<feature type="compositionally biased region" description="Low complexity" evidence="6">
    <location>
        <begin position="75"/>
        <end position="85"/>
    </location>
</feature>
<reference evidence="8" key="2">
    <citation type="submission" date="2013-10" db="EMBL/GenBank/DDBJ databases">
        <authorList>
            <person name="Aslett M."/>
        </authorList>
    </citation>
    <scope>NUCLEOTIDE SEQUENCE [LARGE SCALE GENOMIC DNA]</scope>
    <source>
        <strain evidence="8">Weybridge</strain>
    </source>
</reference>
<proteinExistence type="predicted"/>
<dbReference type="GO" id="GO:0005524">
    <property type="term" value="F:ATP binding"/>
    <property type="evidence" value="ECO:0007669"/>
    <property type="project" value="UniProtKB-KW"/>
</dbReference>
<organism evidence="8 9">
    <name type="scientific">Eimeria maxima</name>
    <name type="common">Coccidian parasite</name>
    <dbReference type="NCBI Taxonomy" id="5804"/>
    <lineage>
        <taxon>Eukaryota</taxon>
        <taxon>Sar</taxon>
        <taxon>Alveolata</taxon>
        <taxon>Apicomplexa</taxon>
        <taxon>Conoidasida</taxon>
        <taxon>Coccidia</taxon>
        <taxon>Eucoccidiorida</taxon>
        <taxon>Eimeriorina</taxon>
        <taxon>Eimeriidae</taxon>
        <taxon>Eimeria</taxon>
    </lineage>
</organism>
<protein>
    <recommendedName>
        <fullName evidence="7">DEAD-box RNA helicase Q domain-containing protein</fullName>
    </recommendedName>
</protein>
<dbReference type="Gene3D" id="3.40.50.300">
    <property type="entry name" value="P-loop containing nucleotide triphosphate hydrolases"/>
    <property type="match status" value="1"/>
</dbReference>
<reference evidence="8" key="1">
    <citation type="submission" date="2013-10" db="EMBL/GenBank/DDBJ databases">
        <title>Genomic analysis of the causative agents of coccidiosis in chickens.</title>
        <authorList>
            <person name="Reid A.J."/>
            <person name="Blake D."/>
            <person name="Billington K."/>
            <person name="Browne H."/>
            <person name="Dunn M."/>
            <person name="Hung S."/>
            <person name="Kawahara F."/>
            <person name="Miranda-Saavedra D."/>
            <person name="Mourier T."/>
            <person name="Nagra H."/>
            <person name="Otto T.D."/>
            <person name="Rawlings N."/>
            <person name="Sanchez A."/>
            <person name="Sanders M."/>
            <person name="Subramaniam C."/>
            <person name="Tay Y."/>
            <person name="Dear P."/>
            <person name="Doerig C."/>
            <person name="Gruber A."/>
            <person name="Parkinson J."/>
            <person name="Shirley M."/>
            <person name="Wan K.L."/>
            <person name="Berriman M."/>
            <person name="Tomley F."/>
            <person name="Pain A."/>
        </authorList>
    </citation>
    <scope>NUCLEOTIDE SEQUENCE [LARGE SCALE GENOMIC DNA]</scope>
    <source>
        <strain evidence="8">Weybridge</strain>
    </source>
</reference>
<feature type="non-terminal residue" evidence="8">
    <location>
        <position position="145"/>
    </location>
</feature>
<evidence type="ECO:0000256" key="2">
    <source>
        <dbReference type="ARBA" id="ARBA00022801"/>
    </source>
</evidence>
<feature type="compositionally biased region" description="Basic and acidic residues" evidence="6">
    <location>
        <begin position="49"/>
        <end position="60"/>
    </location>
</feature>
<keyword evidence="4" id="KW-0067">ATP-binding</keyword>
<dbReference type="AlphaFoldDB" id="U6LWT5"/>
<dbReference type="InterPro" id="IPR027417">
    <property type="entry name" value="P-loop_NTPase"/>
</dbReference>
<keyword evidence="2" id="KW-0378">Hydrolase</keyword>
<dbReference type="GO" id="GO:0003724">
    <property type="term" value="F:RNA helicase activity"/>
    <property type="evidence" value="ECO:0007669"/>
    <property type="project" value="InterPro"/>
</dbReference>
<evidence type="ECO:0000313" key="9">
    <source>
        <dbReference type="Proteomes" id="UP000030763"/>
    </source>
</evidence>
<dbReference type="PROSITE" id="PS51195">
    <property type="entry name" value="Q_MOTIF"/>
    <property type="match status" value="1"/>
</dbReference>
<dbReference type="GO" id="GO:0016787">
    <property type="term" value="F:hydrolase activity"/>
    <property type="evidence" value="ECO:0007669"/>
    <property type="project" value="UniProtKB-KW"/>
</dbReference>
<feature type="domain" description="DEAD-box RNA helicase Q" evidence="7">
    <location>
        <begin position="99"/>
        <end position="127"/>
    </location>
</feature>
<dbReference type="OrthoDB" id="354301at2759"/>
<feature type="short sequence motif" description="Q motif" evidence="5">
    <location>
        <begin position="99"/>
        <end position="127"/>
    </location>
</feature>
<evidence type="ECO:0000256" key="6">
    <source>
        <dbReference type="SAM" id="MobiDB-lite"/>
    </source>
</evidence>
<keyword evidence="1" id="KW-0547">Nucleotide-binding</keyword>
<evidence type="ECO:0000256" key="3">
    <source>
        <dbReference type="ARBA" id="ARBA00022806"/>
    </source>
</evidence>
<dbReference type="SUPFAM" id="SSF52540">
    <property type="entry name" value="P-loop containing nucleoside triphosphate hydrolases"/>
    <property type="match status" value="1"/>
</dbReference>
<evidence type="ECO:0000256" key="5">
    <source>
        <dbReference type="PROSITE-ProRule" id="PRU00552"/>
    </source>
</evidence>
<accession>U6LWT5</accession>
<dbReference type="GeneID" id="25339004"/>
<evidence type="ECO:0000256" key="4">
    <source>
        <dbReference type="ARBA" id="ARBA00022840"/>
    </source>
</evidence>
<gene>
    <name evidence="8" type="ORF">EMWEY_00050180</name>
</gene>
<dbReference type="InterPro" id="IPR014014">
    <property type="entry name" value="RNA_helicase_DEAD_Q_motif"/>
</dbReference>